<keyword evidence="3" id="KW-1185">Reference proteome</keyword>
<protein>
    <submittedName>
        <fullName evidence="2">Uncharacterized protein</fullName>
    </submittedName>
</protein>
<name>G0PI36_CAEBE</name>
<dbReference type="InParanoid" id="G0PI36"/>
<proteinExistence type="predicted"/>
<sequence>MSDKDSEVVVMEGVGRSGEKDRKKAGRKQKPKPNDGYEKVCI</sequence>
<accession>G0PI36</accession>
<dbReference type="Proteomes" id="UP000008068">
    <property type="component" value="Unassembled WGS sequence"/>
</dbReference>
<evidence type="ECO:0000313" key="2">
    <source>
        <dbReference type="EMBL" id="EGT57298.1"/>
    </source>
</evidence>
<feature type="region of interest" description="Disordered" evidence="1">
    <location>
        <begin position="1"/>
        <end position="42"/>
    </location>
</feature>
<reference evidence="3" key="1">
    <citation type="submission" date="2011-07" db="EMBL/GenBank/DDBJ databases">
        <authorList>
            <consortium name="Caenorhabditis brenneri Sequencing and Analysis Consortium"/>
            <person name="Wilson R.K."/>
        </authorList>
    </citation>
    <scope>NUCLEOTIDE SEQUENCE [LARGE SCALE GENOMIC DNA]</scope>
    <source>
        <strain evidence="3">PB2801</strain>
    </source>
</reference>
<evidence type="ECO:0000313" key="3">
    <source>
        <dbReference type="Proteomes" id="UP000008068"/>
    </source>
</evidence>
<organism evidence="3">
    <name type="scientific">Caenorhabditis brenneri</name>
    <name type="common">Nematode worm</name>
    <dbReference type="NCBI Taxonomy" id="135651"/>
    <lineage>
        <taxon>Eukaryota</taxon>
        <taxon>Metazoa</taxon>
        <taxon>Ecdysozoa</taxon>
        <taxon>Nematoda</taxon>
        <taxon>Chromadorea</taxon>
        <taxon>Rhabditida</taxon>
        <taxon>Rhabditina</taxon>
        <taxon>Rhabditomorpha</taxon>
        <taxon>Rhabditoidea</taxon>
        <taxon>Rhabditidae</taxon>
        <taxon>Peloderinae</taxon>
        <taxon>Caenorhabditis</taxon>
    </lineage>
</organism>
<dbReference type="AlphaFoldDB" id="G0PI36"/>
<feature type="compositionally biased region" description="Basic and acidic residues" evidence="1">
    <location>
        <begin position="32"/>
        <end position="42"/>
    </location>
</feature>
<evidence type="ECO:0000256" key="1">
    <source>
        <dbReference type="SAM" id="MobiDB-lite"/>
    </source>
</evidence>
<dbReference type="HOGENOM" id="CLU_3261003_0_0_1"/>
<dbReference type="EMBL" id="GL380531">
    <property type="protein sequence ID" value="EGT57298.1"/>
    <property type="molecule type" value="Genomic_DNA"/>
</dbReference>
<gene>
    <name evidence="2" type="ORF">CAEBREN_31743</name>
</gene>